<dbReference type="EMBL" id="LSBJ02000001">
    <property type="protein sequence ID" value="OAQ73760.1"/>
    <property type="molecule type" value="Genomic_DNA"/>
</dbReference>
<evidence type="ECO:0000313" key="1">
    <source>
        <dbReference type="EMBL" id="OAQ73760.1"/>
    </source>
</evidence>
<evidence type="ECO:0000313" key="2">
    <source>
        <dbReference type="Proteomes" id="UP000078397"/>
    </source>
</evidence>
<sequence length="92" mass="10037">MSPGRHDKTVKGEGKLVMFWPTNLQQPFPHSEGLTPNIGVNYFFEDGLVASPTKPSEHVASSSPAPSRAQRRGLLFCQLVAAISHVICHNGR</sequence>
<organism evidence="1 2">
    <name type="scientific">Pochonia chlamydosporia 170</name>
    <dbReference type="NCBI Taxonomy" id="1380566"/>
    <lineage>
        <taxon>Eukaryota</taxon>
        <taxon>Fungi</taxon>
        <taxon>Dikarya</taxon>
        <taxon>Ascomycota</taxon>
        <taxon>Pezizomycotina</taxon>
        <taxon>Sordariomycetes</taxon>
        <taxon>Hypocreomycetidae</taxon>
        <taxon>Hypocreales</taxon>
        <taxon>Clavicipitaceae</taxon>
        <taxon>Pochonia</taxon>
    </lineage>
</organism>
<dbReference type="AlphaFoldDB" id="A0A179G8E2"/>
<accession>A0A179G8E2</accession>
<dbReference type="GeneID" id="28857104"/>
<reference evidence="1 2" key="1">
    <citation type="journal article" date="2016" name="PLoS Pathog.">
        <title>Biosynthesis of antibiotic leucinostatins in bio-control fungus Purpureocillium lilacinum and their inhibition on phytophthora revealed by genome mining.</title>
        <authorList>
            <person name="Wang G."/>
            <person name="Liu Z."/>
            <person name="Lin R."/>
            <person name="Li E."/>
            <person name="Mao Z."/>
            <person name="Ling J."/>
            <person name="Yang Y."/>
            <person name="Yin W.B."/>
            <person name="Xie B."/>
        </authorList>
    </citation>
    <scope>NUCLEOTIDE SEQUENCE [LARGE SCALE GENOMIC DNA]</scope>
    <source>
        <strain evidence="1">170</strain>
    </source>
</reference>
<dbReference type="KEGG" id="pchm:VFPPC_15357"/>
<proteinExistence type="predicted"/>
<dbReference type="RefSeq" id="XP_018149843.1">
    <property type="nucleotide sequence ID" value="XM_018293110.1"/>
</dbReference>
<comment type="caution">
    <text evidence="1">The sequence shown here is derived from an EMBL/GenBank/DDBJ whole genome shotgun (WGS) entry which is preliminary data.</text>
</comment>
<gene>
    <name evidence="1" type="ORF">VFPPC_15357</name>
</gene>
<protein>
    <submittedName>
        <fullName evidence="1">Uncharacterized protein</fullName>
    </submittedName>
</protein>
<name>A0A179G8E2_METCM</name>
<dbReference type="Proteomes" id="UP000078397">
    <property type="component" value="Unassembled WGS sequence"/>
</dbReference>
<keyword evidence="2" id="KW-1185">Reference proteome</keyword>